<dbReference type="AlphaFoldDB" id="A0A6C0KL55"/>
<protein>
    <submittedName>
        <fullName evidence="1">Uncharacterized protein</fullName>
    </submittedName>
</protein>
<sequence length="92" mass="10705">MRMGFGQIFKEQEVPFVCIENPELLSHKISDDTWILVLKESVRSYLKDGSNAQAIGINCMNSRHYSYIEHFINAVSTNMNVKVHPDWILYKD</sequence>
<name>A0A6C0KL55_9ZZZZ</name>
<proteinExistence type="predicted"/>
<organism evidence="1">
    <name type="scientific">viral metagenome</name>
    <dbReference type="NCBI Taxonomy" id="1070528"/>
    <lineage>
        <taxon>unclassified sequences</taxon>
        <taxon>metagenomes</taxon>
        <taxon>organismal metagenomes</taxon>
    </lineage>
</organism>
<dbReference type="EMBL" id="MN740928">
    <property type="protein sequence ID" value="QHU18349.1"/>
    <property type="molecule type" value="Genomic_DNA"/>
</dbReference>
<evidence type="ECO:0000313" key="1">
    <source>
        <dbReference type="EMBL" id="QHU18349.1"/>
    </source>
</evidence>
<accession>A0A6C0KL55</accession>
<reference evidence="1" key="1">
    <citation type="journal article" date="2020" name="Nature">
        <title>Giant virus diversity and host interactions through global metagenomics.</title>
        <authorList>
            <person name="Schulz F."/>
            <person name="Roux S."/>
            <person name="Paez-Espino D."/>
            <person name="Jungbluth S."/>
            <person name="Walsh D.A."/>
            <person name="Denef V.J."/>
            <person name="McMahon K.D."/>
            <person name="Konstantinidis K.T."/>
            <person name="Eloe-Fadrosh E.A."/>
            <person name="Kyrpides N.C."/>
            <person name="Woyke T."/>
        </authorList>
    </citation>
    <scope>NUCLEOTIDE SEQUENCE</scope>
    <source>
        <strain evidence="1">GVMAG-S-3300013006-138</strain>
    </source>
</reference>